<accession>A0A8I1K5A3</accession>
<evidence type="ECO:0000313" key="2">
    <source>
        <dbReference type="EMBL" id="SDU68307.1"/>
    </source>
</evidence>
<protein>
    <submittedName>
        <fullName evidence="1">Uncharacterized protein</fullName>
    </submittedName>
</protein>
<reference evidence="1" key="2">
    <citation type="submission" date="2020-12" db="EMBL/GenBank/DDBJ databases">
        <title>Antibiotic resistance and phylogeny of Pseudomonas spp. isolated over three decades from chicken meat in the Norwegian food chain.</title>
        <authorList>
            <person name="Moen B."/>
        </authorList>
    </citation>
    <scope>NUCLEOTIDE SEQUENCE</scope>
    <source>
        <strain evidence="1">MF6762</strain>
    </source>
</reference>
<keyword evidence="3" id="KW-1185">Reference proteome</keyword>
<organism evidence="1 4">
    <name type="scientific">Pseudomonas psychrophila</name>
    <dbReference type="NCBI Taxonomy" id="122355"/>
    <lineage>
        <taxon>Bacteria</taxon>
        <taxon>Pseudomonadati</taxon>
        <taxon>Pseudomonadota</taxon>
        <taxon>Gammaproteobacteria</taxon>
        <taxon>Pseudomonadales</taxon>
        <taxon>Pseudomonadaceae</taxon>
        <taxon>Pseudomonas</taxon>
    </lineage>
</organism>
<dbReference type="Proteomes" id="UP000182058">
    <property type="component" value="Chromosome I"/>
</dbReference>
<proteinExistence type="predicted"/>
<dbReference type="Proteomes" id="UP000658390">
    <property type="component" value="Unassembled WGS sequence"/>
</dbReference>
<evidence type="ECO:0000313" key="1">
    <source>
        <dbReference type="EMBL" id="MBJ2257399.1"/>
    </source>
</evidence>
<evidence type="ECO:0000313" key="3">
    <source>
        <dbReference type="Proteomes" id="UP000182058"/>
    </source>
</evidence>
<dbReference type="GeneID" id="96621341"/>
<reference evidence="2 3" key="1">
    <citation type="submission" date="2016-10" db="EMBL/GenBank/DDBJ databases">
        <authorList>
            <person name="Varghese N."/>
            <person name="Submissions S."/>
        </authorList>
    </citation>
    <scope>NUCLEOTIDE SEQUENCE [LARGE SCALE GENOMIC DNA]</scope>
    <source>
        <strain evidence="2 3">BS3667</strain>
    </source>
</reference>
<gene>
    <name evidence="1" type="ORF">JFT45_12830</name>
    <name evidence="2" type="ORF">SAMN04490201_3774</name>
</gene>
<sequence>MRRIQPNQELSRKLEIIGSKLELAANDALGQAKEYQGAELIEVLKLITKLYEDVARLKVISEELKQRDCED</sequence>
<dbReference type="EMBL" id="LT629795">
    <property type="protein sequence ID" value="SDU68307.1"/>
    <property type="molecule type" value="Genomic_DNA"/>
</dbReference>
<evidence type="ECO:0000313" key="4">
    <source>
        <dbReference type="Proteomes" id="UP000658390"/>
    </source>
</evidence>
<dbReference type="EMBL" id="JAEKCZ010000010">
    <property type="protein sequence ID" value="MBJ2257399.1"/>
    <property type="molecule type" value="Genomic_DNA"/>
</dbReference>
<dbReference type="RefSeq" id="WP_019829273.1">
    <property type="nucleotide sequence ID" value="NZ_ATLR01000050.1"/>
</dbReference>
<name>A0A8I1K5A3_9PSED</name>
<dbReference type="AlphaFoldDB" id="A0A8I1K5A3"/>